<evidence type="ECO:0000313" key="21">
    <source>
        <dbReference type="Proteomes" id="UP000029646"/>
    </source>
</evidence>
<keyword evidence="8 17" id="KW-0812">Transmembrane</keyword>
<evidence type="ECO:0000256" key="3">
    <source>
        <dbReference type="ARBA" id="ARBA00008883"/>
    </source>
</evidence>
<keyword evidence="6" id="KW-0997">Cell inner membrane</keyword>
<evidence type="ECO:0000256" key="12">
    <source>
        <dbReference type="ARBA" id="ARBA00022989"/>
    </source>
</evidence>
<name>A0A090W3G4_9FLAO</name>
<dbReference type="AlphaFoldDB" id="A0A090W3G4"/>
<gene>
    <name evidence="20" type="ORF">JCM19302_2505</name>
</gene>
<dbReference type="InterPro" id="IPR027417">
    <property type="entry name" value="P-loop_NTPase"/>
</dbReference>
<comment type="similarity">
    <text evidence="3">Belongs to the etk/wzc family.</text>
</comment>
<evidence type="ECO:0000256" key="10">
    <source>
        <dbReference type="ARBA" id="ARBA00022777"/>
    </source>
</evidence>
<feature type="domain" description="Polysaccharide chain length determinant N-terminal" evidence="18">
    <location>
        <begin position="24"/>
        <end position="108"/>
    </location>
</feature>
<proteinExistence type="inferred from homology"/>
<dbReference type="PANTHER" id="PTHR32309">
    <property type="entry name" value="TYROSINE-PROTEIN KINASE"/>
    <property type="match status" value="1"/>
</dbReference>
<dbReference type="Pfam" id="PF13614">
    <property type="entry name" value="AAA_31"/>
    <property type="match status" value="1"/>
</dbReference>
<keyword evidence="16" id="KW-0175">Coiled coil</keyword>
<comment type="subcellular location">
    <subcellularLocation>
        <location evidence="1">Cell inner membrane</location>
        <topology evidence="1">Multi-pass membrane protein</topology>
    </subcellularLocation>
</comment>
<dbReference type="InterPro" id="IPR025669">
    <property type="entry name" value="AAA_dom"/>
</dbReference>
<evidence type="ECO:0000256" key="15">
    <source>
        <dbReference type="ARBA" id="ARBA00051245"/>
    </source>
</evidence>
<dbReference type="SUPFAM" id="SSF52540">
    <property type="entry name" value="P-loop containing nucleoside triphosphate hydrolases"/>
    <property type="match status" value="1"/>
</dbReference>
<evidence type="ECO:0000256" key="8">
    <source>
        <dbReference type="ARBA" id="ARBA00022692"/>
    </source>
</evidence>
<dbReference type="GO" id="GO:0004715">
    <property type="term" value="F:non-membrane spanning protein tyrosine kinase activity"/>
    <property type="evidence" value="ECO:0007669"/>
    <property type="project" value="UniProtKB-EC"/>
</dbReference>
<protein>
    <recommendedName>
        <fullName evidence="4">non-specific protein-tyrosine kinase</fullName>
        <ecNumber evidence="4">2.7.10.2</ecNumber>
    </recommendedName>
</protein>
<dbReference type="CDD" id="cd05387">
    <property type="entry name" value="BY-kinase"/>
    <property type="match status" value="1"/>
</dbReference>
<keyword evidence="9" id="KW-0547">Nucleotide-binding</keyword>
<feature type="transmembrane region" description="Helical" evidence="17">
    <location>
        <begin position="27"/>
        <end position="45"/>
    </location>
</feature>
<comment type="similarity">
    <text evidence="2">Belongs to the CpsD/CapB family.</text>
</comment>
<keyword evidence="5" id="KW-1003">Cell membrane</keyword>
<dbReference type="InterPro" id="IPR005702">
    <property type="entry name" value="Wzc-like_C"/>
</dbReference>
<dbReference type="EC" id="2.7.10.2" evidence="4"/>
<dbReference type="NCBIfam" id="TIGR01007">
    <property type="entry name" value="eps_fam"/>
    <property type="match status" value="1"/>
</dbReference>
<dbReference type="PANTHER" id="PTHR32309:SF13">
    <property type="entry name" value="FERRIC ENTEROBACTIN TRANSPORT PROTEIN FEPE"/>
    <property type="match status" value="1"/>
</dbReference>
<dbReference type="Pfam" id="PF02706">
    <property type="entry name" value="Wzz"/>
    <property type="match status" value="1"/>
</dbReference>
<evidence type="ECO:0000256" key="11">
    <source>
        <dbReference type="ARBA" id="ARBA00022840"/>
    </source>
</evidence>
<evidence type="ECO:0000256" key="2">
    <source>
        <dbReference type="ARBA" id="ARBA00007316"/>
    </source>
</evidence>
<organism evidence="20 21">
    <name type="scientific">Jejuia pallidilutea</name>
    <dbReference type="NCBI Taxonomy" id="504487"/>
    <lineage>
        <taxon>Bacteria</taxon>
        <taxon>Pseudomonadati</taxon>
        <taxon>Bacteroidota</taxon>
        <taxon>Flavobacteriia</taxon>
        <taxon>Flavobacteriales</taxon>
        <taxon>Flavobacteriaceae</taxon>
        <taxon>Jejuia</taxon>
    </lineage>
</organism>
<evidence type="ECO:0000256" key="14">
    <source>
        <dbReference type="ARBA" id="ARBA00023137"/>
    </source>
</evidence>
<evidence type="ECO:0000259" key="18">
    <source>
        <dbReference type="Pfam" id="PF02706"/>
    </source>
</evidence>
<evidence type="ECO:0000256" key="4">
    <source>
        <dbReference type="ARBA" id="ARBA00011903"/>
    </source>
</evidence>
<dbReference type="Gene3D" id="3.40.50.300">
    <property type="entry name" value="P-loop containing nucleotide triphosphate hydrolases"/>
    <property type="match status" value="1"/>
</dbReference>
<sequence>MNSQLTNNISQTDFNLKKAIIRYLKHWKWFAFSAIVFLVLAYFHLRYTEPVYSAQAKIMLVDEKSSGAPGKELLRDLQSFSEVENKKTEDEIEVLKSRKLMENVVKELSLNKQFHFEGRFHNSQLFKNIPININFIASDSIVNEADFKFTIEFLSEESFNINFKEDEIPTKAFFGKSIDTPIGDMILTPNFKEFNNVKDKVLSVRLRPVFKVAESYREKVTITQIKEFSKVINLSLKDTNKDKAISILNTLISEYNRNSIEDRNERSKNAADFINERISLIASDLSQVDDKIERFKTANKLTNITSEVDLYLNSSAQVDQELAETKTQLNQISYMKNVIGSKSMEYDYIPSDIGMSNPSITNITNKYNDLLRERNNLLKGSTTEKNPIIVNLDQQLSSLKSSLNKSLNNLSKSTEVRMRSLQNRYSELNSKVYAVPGQVRKSRDIEREQGTKESILLYLLEKREEAAISLTSTSPGVKIIDEAYSSGLPVSPNKKMAFIAALLVGLCIPFGVIYASDVLDTKIHNKEDLQKVFKNMTVLGEIPRLTNSDKLLIEKNDRSILSESFRIIRTNADYIRKGRKVENYNNVIFVTSTINGEGKSFFSMNMALTMANTGKKVLVIGADVRNPQIFPAIKKALNTKEIKNGLTEFLVDDAINVKDVVNTHLINDIKVDVLLSGKVPPNPAELLMGDRVKELFDNVSQEYDYVIVDTAPSMLVTDTILISQYAGHTIYLTRANYTEKEILNFAKELHDDKKLNGMMLVVTMLNNQTLAMVPNTGIMEHHQKNDGFHLENHKNKNAR</sequence>
<dbReference type="GO" id="GO:0005886">
    <property type="term" value="C:plasma membrane"/>
    <property type="evidence" value="ECO:0007669"/>
    <property type="project" value="UniProtKB-SubCell"/>
</dbReference>
<evidence type="ECO:0000256" key="13">
    <source>
        <dbReference type="ARBA" id="ARBA00023136"/>
    </source>
</evidence>
<dbReference type="RefSeq" id="WP_081956957.1">
    <property type="nucleotide sequence ID" value="NZ_BBNS01000007.1"/>
</dbReference>
<comment type="caution">
    <text evidence="20">The sequence shown here is derived from an EMBL/GenBank/DDBJ whole genome shotgun (WGS) entry which is preliminary data.</text>
</comment>
<evidence type="ECO:0000256" key="7">
    <source>
        <dbReference type="ARBA" id="ARBA00022679"/>
    </source>
</evidence>
<evidence type="ECO:0000256" key="16">
    <source>
        <dbReference type="SAM" id="Coils"/>
    </source>
</evidence>
<feature type="coiled-coil region" evidence="16">
    <location>
        <begin position="404"/>
        <end position="431"/>
    </location>
</feature>
<feature type="domain" description="AAA" evidence="19">
    <location>
        <begin position="587"/>
        <end position="722"/>
    </location>
</feature>
<reference evidence="20 21" key="1">
    <citation type="journal article" date="2014" name="Genome Announc.">
        <title>Draft Genome Sequence of Marine Flavobacterium Jejuia pallidilutea Strain 11shimoA1 and Pigmentation Mutants.</title>
        <authorList>
            <person name="Takatani N."/>
            <person name="Nakanishi M."/>
            <person name="Meirelles P."/>
            <person name="Mino S."/>
            <person name="Suda W."/>
            <person name="Oshima K."/>
            <person name="Hattori M."/>
            <person name="Ohkuma M."/>
            <person name="Hosokawa M."/>
            <person name="Miyashita K."/>
            <person name="Thompson F.L."/>
            <person name="Niwa A."/>
            <person name="Sawabe T."/>
            <person name="Sawabe T."/>
        </authorList>
    </citation>
    <scope>NUCLEOTIDE SEQUENCE [LARGE SCALE GENOMIC DNA]</scope>
    <source>
        <strain evidence="21">JCM19302</strain>
    </source>
</reference>
<dbReference type="EMBL" id="BBNS01000007">
    <property type="protein sequence ID" value="GAL70783.1"/>
    <property type="molecule type" value="Genomic_DNA"/>
</dbReference>
<evidence type="ECO:0000256" key="6">
    <source>
        <dbReference type="ARBA" id="ARBA00022519"/>
    </source>
</evidence>
<evidence type="ECO:0000256" key="9">
    <source>
        <dbReference type="ARBA" id="ARBA00022741"/>
    </source>
</evidence>
<keyword evidence="13 17" id="KW-0472">Membrane</keyword>
<evidence type="ECO:0000313" key="20">
    <source>
        <dbReference type="EMBL" id="GAL70783.1"/>
    </source>
</evidence>
<comment type="catalytic activity">
    <reaction evidence="15">
        <text>L-tyrosyl-[protein] + ATP = O-phospho-L-tyrosyl-[protein] + ADP + H(+)</text>
        <dbReference type="Rhea" id="RHEA:10596"/>
        <dbReference type="Rhea" id="RHEA-COMP:10136"/>
        <dbReference type="Rhea" id="RHEA-COMP:20101"/>
        <dbReference type="ChEBI" id="CHEBI:15378"/>
        <dbReference type="ChEBI" id="CHEBI:30616"/>
        <dbReference type="ChEBI" id="CHEBI:46858"/>
        <dbReference type="ChEBI" id="CHEBI:61978"/>
        <dbReference type="ChEBI" id="CHEBI:456216"/>
        <dbReference type="EC" id="2.7.10.2"/>
    </reaction>
</comment>
<dbReference type="GO" id="GO:0005524">
    <property type="term" value="F:ATP binding"/>
    <property type="evidence" value="ECO:0007669"/>
    <property type="project" value="UniProtKB-KW"/>
</dbReference>
<evidence type="ECO:0000256" key="17">
    <source>
        <dbReference type="SAM" id="Phobius"/>
    </source>
</evidence>
<dbReference type="InterPro" id="IPR003856">
    <property type="entry name" value="LPS_length_determ_N"/>
</dbReference>
<keyword evidence="10 20" id="KW-0418">Kinase</keyword>
<keyword evidence="7 20" id="KW-0808">Transferase</keyword>
<evidence type="ECO:0000256" key="5">
    <source>
        <dbReference type="ARBA" id="ARBA00022475"/>
    </source>
</evidence>
<evidence type="ECO:0000256" key="1">
    <source>
        <dbReference type="ARBA" id="ARBA00004429"/>
    </source>
</evidence>
<evidence type="ECO:0000259" key="19">
    <source>
        <dbReference type="Pfam" id="PF13614"/>
    </source>
</evidence>
<dbReference type="Proteomes" id="UP000029646">
    <property type="component" value="Unassembled WGS sequence"/>
</dbReference>
<keyword evidence="14" id="KW-0829">Tyrosine-protein kinase</keyword>
<keyword evidence="12 17" id="KW-1133">Transmembrane helix</keyword>
<keyword evidence="11" id="KW-0067">ATP-binding</keyword>
<accession>A0A090W3G4</accession>
<dbReference type="InterPro" id="IPR050445">
    <property type="entry name" value="Bact_polysacc_biosynth/exp"/>
</dbReference>